<dbReference type="InterPro" id="IPR011008">
    <property type="entry name" value="Dimeric_a/b-barrel"/>
</dbReference>
<keyword evidence="2" id="KW-0560">Oxidoreductase</keyword>
<keyword evidence="2" id="KW-0503">Monooxygenase</keyword>
<evidence type="ECO:0000313" key="3">
    <source>
        <dbReference type="Proteomes" id="UP001264340"/>
    </source>
</evidence>
<name>A0ABU1LZT7_9BURK</name>
<sequence>MSNEVMLVISIVARPGKGCEQIVAFEKLAPLVRGEPGCLQYDLHAVVGDDDRFVLIERWASTEALAAHDVTPHMIAADLHSPTFRAAPAAVLELGPNSLA</sequence>
<dbReference type="InterPro" id="IPR007138">
    <property type="entry name" value="ABM_dom"/>
</dbReference>
<dbReference type="PANTHER" id="PTHR33336">
    <property type="entry name" value="QUINOL MONOOXYGENASE YGIN-RELATED"/>
    <property type="match status" value="1"/>
</dbReference>
<dbReference type="EMBL" id="JAVDRP010000017">
    <property type="protein sequence ID" value="MDR6412272.1"/>
    <property type="molecule type" value="Genomic_DNA"/>
</dbReference>
<keyword evidence="3" id="KW-1185">Reference proteome</keyword>
<accession>A0ABU1LZT7</accession>
<protein>
    <submittedName>
        <fullName evidence="2">Quinol monooxygenase YgiN</fullName>
    </submittedName>
</protein>
<evidence type="ECO:0000313" key="2">
    <source>
        <dbReference type="EMBL" id="MDR6412272.1"/>
    </source>
</evidence>
<dbReference type="InterPro" id="IPR050744">
    <property type="entry name" value="AI-2_Isomerase_LsrG"/>
</dbReference>
<proteinExistence type="predicted"/>
<dbReference type="RefSeq" id="WP_310126110.1">
    <property type="nucleotide sequence ID" value="NZ_JAVDRP010000017.1"/>
</dbReference>
<dbReference type="PROSITE" id="PS51725">
    <property type="entry name" value="ABM"/>
    <property type="match status" value="1"/>
</dbReference>
<reference evidence="2 3" key="1">
    <citation type="submission" date="2023-07" db="EMBL/GenBank/DDBJ databases">
        <title>Sorghum-associated microbial communities from plants grown in Nebraska, USA.</title>
        <authorList>
            <person name="Schachtman D."/>
        </authorList>
    </citation>
    <scope>NUCLEOTIDE SEQUENCE [LARGE SCALE GENOMIC DNA]</scope>
    <source>
        <strain evidence="2 3">DS1316</strain>
    </source>
</reference>
<dbReference type="Pfam" id="PF03992">
    <property type="entry name" value="ABM"/>
    <property type="match status" value="1"/>
</dbReference>
<organism evidence="2 3">
    <name type="scientific">Paraburkholderia terricola</name>
    <dbReference type="NCBI Taxonomy" id="169427"/>
    <lineage>
        <taxon>Bacteria</taxon>
        <taxon>Pseudomonadati</taxon>
        <taxon>Pseudomonadota</taxon>
        <taxon>Betaproteobacteria</taxon>
        <taxon>Burkholderiales</taxon>
        <taxon>Burkholderiaceae</taxon>
        <taxon>Paraburkholderia</taxon>
    </lineage>
</organism>
<dbReference type="PANTHER" id="PTHR33336:SF3">
    <property type="entry name" value="ABM DOMAIN-CONTAINING PROTEIN"/>
    <property type="match status" value="1"/>
</dbReference>
<dbReference type="SUPFAM" id="SSF54909">
    <property type="entry name" value="Dimeric alpha+beta barrel"/>
    <property type="match status" value="1"/>
</dbReference>
<dbReference type="Gene3D" id="3.30.70.100">
    <property type="match status" value="1"/>
</dbReference>
<dbReference type="GO" id="GO:0004497">
    <property type="term" value="F:monooxygenase activity"/>
    <property type="evidence" value="ECO:0007669"/>
    <property type="project" value="UniProtKB-KW"/>
</dbReference>
<dbReference type="Proteomes" id="UP001264340">
    <property type="component" value="Unassembled WGS sequence"/>
</dbReference>
<evidence type="ECO:0000259" key="1">
    <source>
        <dbReference type="PROSITE" id="PS51725"/>
    </source>
</evidence>
<gene>
    <name evidence="2" type="ORF">J2804_005707</name>
</gene>
<feature type="domain" description="ABM" evidence="1">
    <location>
        <begin position="5"/>
        <end position="94"/>
    </location>
</feature>
<comment type="caution">
    <text evidence="2">The sequence shown here is derived from an EMBL/GenBank/DDBJ whole genome shotgun (WGS) entry which is preliminary data.</text>
</comment>